<dbReference type="PANTHER" id="PTHR43777">
    <property type="entry name" value="MOLYBDENUM COFACTOR CYTIDYLYLTRANSFERASE"/>
    <property type="match status" value="1"/>
</dbReference>
<dbReference type="Pfam" id="PF12804">
    <property type="entry name" value="NTP_transf_3"/>
    <property type="match status" value="1"/>
</dbReference>
<dbReference type="Proteomes" id="UP000324104">
    <property type="component" value="Unassembled WGS sequence"/>
</dbReference>
<gene>
    <name evidence="2" type="ORF">FYC77_06725</name>
</gene>
<protein>
    <submittedName>
        <fullName evidence="2">Nucleotidyltransferase family protein</fullName>
    </submittedName>
</protein>
<feature type="domain" description="MobA-like NTP transferase" evidence="1">
    <location>
        <begin position="6"/>
        <end position="167"/>
    </location>
</feature>
<dbReference type="GO" id="GO:0016779">
    <property type="term" value="F:nucleotidyltransferase activity"/>
    <property type="evidence" value="ECO:0007669"/>
    <property type="project" value="UniProtKB-ARBA"/>
</dbReference>
<evidence type="ECO:0000313" key="2">
    <source>
        <dbReference type="EMBL" id="TYT62721.1"/>
    </source>
</evidence>
<dbReference type="Gene3D" id="3.90.550.10">
    <property type="entry name" value="Spore Coat Polysaccharide Biosynthesis Protein SpsA, Chain A"/>
    <property type="match status" value="1"/>
</dbReference>
<dbReference type="EMBL" id="VTAW01000006">
    <property type="protein sequence ID" value="TYT62721.1"/>
    <property type="molecule type" value="Genomic_DNA"/>
</dbReference>
<comment type="caution">
    <text evidence="2">The sequence shown here is derived from an EMBL/GenBank/DDBJ whole genome shotgun (WGS) entry which is preliminary data.</text>
</comment>
<sequence length="196" mass="20891">MSELVGVLLAAGLGTRFEDGNKLLAPVCQRDEPIVVRAARSFPDAVDHVVAVVGHEADAVREAVSSVVDETVHNPAYERGQSTSVRTGAIAARERDADAAVFLPGDMPTVDPRTVQRIVEASREDDVDAVVPVYDGRRGNPVLFDASCFDDLADLSGDTGGRALFETVAVRRLPVEDPGIHVDVDTVDDLASLECE</sequence>
<evidence type="ECO:0000259" key="1">
    <source>
        <dbReference type="Pfam" id="PF12804"/>
    </source>
</evidence>
<dbReference type="CDD" id="cd04182">
    <property type="entry name" value="GT_2_like_f"/>
    <property type="match status" value="1"/>
</dbReference>
<evidence type="ECO:0000313" key="3">
    <source>
        <dbReference type="Proteomes" id="UP000324104"/>
    </source>
</evidence>
<dbReference type="InterPro" id="IPR029044">
    <property type="entry name" value="Nucleotide-diphossugar_trans"/>
</dbReference>
<keyword evidence="3" id="KW-1185">Reference proteome</keyword>
<organism evidence="2 3">
    <name type="scientific">Natrialba swarupiae</name>
    <dbReference type="NCBI Taxonomy" id="2448032"/>
    <lineage>
        <taxon>Archaea</taxon>
        <taxon>Methanobacteriati</taxon>
        <taxon>Methanobacteriota</taxon>
        <taxon>Stenosarchaea group</taxon>
        <taxon>Halobacteria</taxon>
        <taxon>Halobacteriales</taxon>
        <taxon>Natrialbaceae</taxon>
        <taxon>Natrialba</taxon>
    </lineage>
</organism>
<dbReference type="SUPFAM" id="SSF53448">
    <property type="entry name" value="Nucleotide-diphospho-sugar transferases"/>
    <property type="match status" value="1"/>
</dbReference>
<dbReference type="PANTHER" id="PTHR43777:SF1">
    <property type="entry name" value="MOLYBDENUM COFACTOR CYTIDYLYLTRANSFERASE"/>
    <property type="match status" value="1"/>
</dbReference>
<proteinExistence type="predicted"/>
<accession>A0A5D5AUI3</accession>
<dbReference type="InterPro" id="IPR025877">
    <property type="entry name" value="MobA-like_NTP_Trfase"/>
</dbReference>
<dbReference type="AlphaFoldDB" id="A0A5D5AUI3"/>
<name>A0A5D5AUI3_9EURY</name>
<reference evidence="2 3" key="1">
    <citation type="submission" date="2019-08" db="EMBL/GenBank/DDBJ databases">
        <title>Archaea genome.</title>
        <authorList>
            <person name="Kajale S."/>
            <person name="Shouche Y."/>
            <person name="Deshpande N."/>
            <person name="Sharma A."/>
        </authorList>
    </citation>
    <scope>NUCLEOTIDE SEQUENCE [LARGE SCALE GENOMIC DNA]</scope>
    <source>
        <strain evidence="2 3">ESP3B_9</strain>
    </source>
</reference>
<dbReference type="RefSeq" id="WP_149080738.1">
    <property type="nucleotide sequence ID" value="NZ_VTAW01000006.1"/>
</dbReference>
<keyword evidence="2" id="KW-0808">Transferase</keyword>